<reference evidence="2 3" key="1">
    <citation type="submission" date="2017-12" db="EMBL/GenBank/DDBJ databases">
        <title>Sequencing the genomes of 1000 Actinobacteria strains.</title>
        <authorList>
            <person name="Klenk H.-P."/>
        </authorList>
    </citation>
    <scope>NUCLEOTIDE SEQUENCE [LARGE SCALE GENOMIC DNA]</scope>
    <source>
        <strain evidence="2 3">DSM 44489</strain>
    </source>
</reference>
<dbReference type="Pfam" id="PF14325">
    <property type="entry name" value="DUF4383"/>
    <property type="match status" value="1"/>
</dbReference>
<keyword evidence="1" id="KW-0472">Membrane</keyword>
<evidence type="ECO:0000313" key="3">
    <source>
        <dbReference type="Proteomes" id="UP000233766"/>
    </source>
</evidence>
<proteinExistence type="predicted"/>
<evidence type="ECO:0000256" key="1">
    <source>
        <dbReference type="SAM" id="Phobius"/>
    </source>
</evidence>
<feature type="transmembrane region" description="Helical" evidence="1">
    <location>
        <begin position="56"/>
        <end position="82"/>
    </location>
</feature>
<feature type="transmembrane region" description="Helical" evidence="1">
    <location>
        <begin position="89"/>
        <end position="105"/>
    </location>
</feature>
<dbReference type="Proteomes" id="UP000233766">
    <property type="component" value="Unassembled WGS sequence"/>
</dbReference>
<keyword evidence="1" id="KW-1133">Transmembrane helix</keyword>
<dbReference type="OrthoDB" id="572373at2"/>
<protein>
    <submittedName>
        <fullName evidence="2">Uncharacterized protein DUF4383</fullName>
    </submittedName>
</protein>
<accession>A0A2N3WXC0</accession>
<sequence length="151" mass="15846">MSTPISGTSTARAPIQLAALVVGAIFLLVGVLGFIPGVTTDYDMLAWAGHESHAQLFGIFTVSVLHNIVHLVFGVLGLIAAASAAMARIFLLGGGVVYLGLWLYGLLVDQHSDANFVPLDDADNWLHLGLGLGMVALGLILPRRTRTTTLG</sequence>
<feature type="transmembrane region" description="Helical" evidence="1">
    <location>
        <begin position="125"/>
        <end position="142"/>
    </location>
</feature>
<dbReference type="RefSeq" id="WP_101462949.1">
    <property type="nucleotide sequence ID" value="NZ_PJMW01000001.1"/>
</dbReference>
<dbReference type="AlphaFoldDB" id="A0A2N3WXC0"/>
<feature type="transmembrane region" description="Helical" evidence="1">
    <location>
        <begin position="17"/>
        <end position="36"/>
    </location>
</feature>
<organism evidence="2 3">
    <name type="scientific">Nocardia fluminea</name>
    <dbReference type="NCBI Taxonomy" id="134984"/>
    <lineage>
        <taxon>Bacteria</taxon>
        <taxon>Bacillati</taxon>
        <taxon>Actinomycetota</taxon>
        <taxon>Actinomycetes</taxon>
        <taxon>Mycobacteriales</taxon>
        <taxon>Nocardiaceae</taxon>
        <taxon>Nocardia</taxon>
    </lineage>
</organism>
<comment type="caution">
    <text evidence="2">The sequence shown here is derived from an EMBL/GenBank/DDBJ whole genome shotgun (WGS) entry which is preliminary data.</text>
</comment>
<gene>
    <name evidence="2" type="ORF">ATK86_0518</name>
</gene>
<keyword evidence="3" id="KW-1185">Reference proteome</keyword>
<keyword evidence="1" id="KW-0812">Transmembrane</keyword>
<name>A0A2N3WXC0_9NOCA</name>
<evidence type="ECO:0000313" key="2">
    <source>
        <dbReference type="EMBL" id="PKV98498.1"/>
    </source>
</evidence>
<dbReference type="EMBL" id="PJMW01000001">
    <property type="protein sequence ID" value="PKV98498.1"/>
    <property type="molecule type" value="Genomic_DNA"/>
</dbReference>